<feature type="transmembrane region" description="Helical" evidence="1">
    <location>
        <begin position="103"/>
        <end position="127"/>
    </location>
</feature>
<dbReference type="Proteomes" id="UP000028007">
    <property type="component" value="Unassembled WGS sequence"/>
</dbReference>
<keyword evidence="3" id="KW-1185">Reference proteome</keyword>
<reference evidence="2 3" key="1">
    <citation type="journal article" date="1992" name="Int. J. Syst. Bacteriol.">
        <title>Sphingobacterium antarcticus sp. nov. a Psychrotrophic Bacterium from the Soils of Schirmacher Oasis, Antarctica.</title>
        <authorList>
            <person name="Shivaji S."/>
            <person name="Ray M.K."/>
            <person name="Rao N.S."/>
            <person name="Saiserr L."/>
            <person name="Jagannadham M.V."/>
            <person name="Kumar G.S."/>
            <person name="Reddy G."/>
            <person name="Bhargava P.M."/>
        </authorList>
    </citation>
    <scope>NUCLEOTIDE SEQUENCE [LARGE SCALE GENOMIC DNA]</scope>
    <source>
        <strain evidence="2 3">4BY</strain>
    </source>
</reference>
<name>A0A081PC00_9SPHI</name>
<keyword evidence="1" id="KW-0812">Transmembrane</keyword>
<evidence type="ECO:0000256" key="1">
    <source>
        <dbReference type="SAM" id="Phobius"/>
    </source>
</evidence>
<proteinExistence type="predicted"/>
<keyword evidence="1" id="KW-0472">Membrane</keyword>
<dbReference type="eggNOG" id="ENOG502ZTQ4">
    <property type="taxonomic scope" value="Bacteria"/>
</dbReference>
<dbReference type="AlphaFoldDB" id="A0A081PC00"/>
<dbReference type="RefSeq" id="WP_037444850.1">
    <property type="nucleotide sequence ID" value="NZ_JNFF01000117.1"/>
</dbReference>
<evidence type="ECO:0008006" key="4">
    <source>
        <dbReference type="Google" id="ProtNLM"/>
    </source>
</evidence>
<protein>
    <recommendedName>
        <fullName evidence="4">DUF5056 domain-containing protein</fullName>
    </recommendedName>
</protein>
<dbReference type="OrthoDB" id="961830at2"/>
<accession>A0A081PC00</accession>
<keyword evidence="1" id="KW-1133">Transmembrane helix</keyword>
<feature type="transmembrane region" description="Helical" evidence="1">
    <location>
        <begin position="74"/>
        <end position="97"/>
    </location>
</feature>
<evidence type="ECO:0000313" key="3">
    <source>
        <dbReference type="Proteomes" id="UP000028007"/>
    </source>
</evidence>
<organism evidence="2 3">
    <name type="scientific">Pedobacter antarcticus 4BY</name>
    <dbReference type="NCBI Taxonomy" id="1358423"/>
    <lineage>
        <taxon>Bacteria</taxon>
        <taxon>Pseudomonadati</taxon>
        <taxon>Bacteroidota</taxon>
        <taxon>Sphingobacteriia</taxon>
        <taxon>Sphingobacteriales</taxon>
        <taxon>Sphingobacteriaceae</taxon>
        <taxon>Pedobacter</taxon>
    </lineage>
</organism>
<comment type="caution">
    <text evidence="2">The sequence shown here is derived from an EMBL/GenBank/DDBJ whole genome shotgun (WGS) entry which is preliminary data.</text>
</comment>
<gene>
    <name evidence="2" type="ORF">N180_00890</name>
</gene>
<evidence type="ECO:0000313" key="2">
    <source>
        <dbReference type="EMBL" id="KEQ28223.1"/>
    </source>
</evidence>
<dbReference type="EMBL" id="JNFF01000117">
    <property type="protein sequence ID" value="KEQ28223.1"/>
    <property type="molecule type" value="Genomic_DNA"/>
</dbReference>
<sequence>MKKLNDDALQELLSNNLSSNEDNLSVKEADNLLAYQNLFKILETEPAQGLSFSFASNVRRKLQGRLNRKSDMRFNMMAASIFILCLLLGYGLLQLISQTAADLVWSMVLEFKWLLLSLTCLFFGILLTDQQLTKREY</sequence>